<organism evidence="1 2">
    <name type="scientific">Dreissena polymorpha</name>
    <name type="common">Zebra mussel</name>
    <name type="synonym">Mytilus polymorpha</name>
    <dbReference type="NCBI Taxonomy" id="45954"/>
    <lineage>
        <taxon>Eukaryota</taxon>
        <taxon>Metazoa</taxon>
        <taxon>Spiralia</taxon>
        <taxon>Lophotrochozoa</taxon>
        <taxon>Mollusca</taxon>
        <taxon>Bivalvia</taxon>
        <taxon>Autobranchia</taxon>
        <taxon>Heteroconchia</taxon>
        <taxon>Euheterodonta</taxon>
        <taxon>Imparidentia</taxon>
        <taxon>Neoheterodontei</taxon>
        <taxon>Myida</taxon>
        <taxon>Dreissenoidea</taxon>
        <taxon>Dreissenidae</taxon>
        <taxon>Dreissena</taxon>
    </lineage>
</organism>
<sequence length="53" mass="5968">MYDTSVGEQRLLFIGIVSMDTLPFLSQGFDTIYCFFPPFSGESVNTNRPSLDI</sequence>
<dbReference type="AlphaFoldDB" id="A0A9D4IHZ2"/>
<name>A0A9D4IHZ2_DREPO</name>
<protein>
    <submittedName>
        <fullName evidence="1">Uncharacterized protein</fullName>
    </submittedName>
</protein>
<keyword evidence="2" id="KW-1185">Reference proteome</keyword>
<dbReference type="Proteomes" id="UP000828390">
    <property type="component" value="Unassembled WGS sequence"/>
</dbReference>
<evidence type="ECO:0000313" key="2">
    <source>
        <dbReference type="Proteomes" id="UP000828390"/>
    </source>
</evidence>
<gene>
    <name evidence="1" type="ORF">DPMN_175285</name>
</gene>
<proteinExistence type="predicted"/>
<reference evidence="1" key="1">
    <citation type="journal article" date="2019" name="bioRxiv">
        <title>The Genome of the Zebra Mussel, Dreissena polymorpha: A Resource for Invasive Species Research.</title>
        <authorList>
            <person name="McCartney M.A."/>
            <person name="Auch B."/>
            <person name="Kono T."/>
            <person name="Mallez S."/>
            <person name="Zhang Y."/>
            <person name="Obille A."/>
            <person name="Becker A."/>
            <person name="Abrahante J.E."/>
            <person name="Garbe J."/>
            <person name="Badalamenti J.P."/>
            <person name="Herman A."/>
            <person name="Mangelson H."/>
            <person name="Liachko I."/>
            <person name="Sullivan S."/>
            <person name="Sone E.D."/>
            <person name="Koren S."/>
            <person name="Silverstein K.A.T."/>
            <person name="Beckman K.B."/>
            <person name="Gohl D.M."/>
        </authorList>
    </citation>
    <scope>NUCLEOTIDE SEQUENCE</scope>
    <source>
        <strain evidence="1">Duluth1</strain>
        <tissue evidence="1">Whole animal</tissue>
    </source>
</reference>
<accession>A0A9D4IHZ2</accession>
<dbReference type="EMBL" id="JAIWYP010000009">
    <property type="protein sequence ID" value="KAH3773914.1"/>
    <property type="molecule type" value="Genomic_DNA"/>
</dbReference>
<evidence type="ECO:0000313" key="1">
    <source>
        <dbReference type="EMBL" id="KAH3773914.1"/>
    </source>
</evidence>
<comment type="caution">
    <text evidence="1">The sequence shown here is derived from an EMBL/GenBank/DDBJ whole genome shotgun (WGS) entry which is preliminary data.</text>
</comment>
<reference evidence="1" key="2">
    <citation type="submission" date="2020-11" db="EMBL/GenBank/DDBJ databases">
        <authorList>
            <person name="McCartney M.A."/>
            <person name="Auch B."/>
            <person name="Kono T."/>
            <person name="Mallez S."/>
            <person name="Becker A."/>
            <person name="Gohl D.M."/>
            <person name="Silverstein K.A.T."/>
            <person name="Koren S."/>
            <person name="Bechman K.B."/>
            <person name="Herman A."/>
            <person name="Abrahante J.E."/>
            <person name="Garbe J."/>
        </authorList>
    </citation>
    <scope>NUCLEOTIDE SEQUENCE</scope>
    <source>
        <strain evidence="1">Duluth1</strain>
        <tissue evidence="1">Whole animal</tissue>
    </source>
</reference>